<dbReference type="InterPro" id="IPR050740">
    <property type="entry name" value="Aldehyde_DH_Superfamily"/>
</dbReference>
<dbReference type="GeneID" id="87809694"/>
<evidence type="ECO:0000313" key="10">
    <source>
        <dbReference type="EMBL" id="WOO82994.1"/>
    </source>
</evidence>
<dbReference type="GO" id="GO:0005737">
    <property type="term" value="C:cytoplasm"/>
    <property type="evidence" value="ECO:0007669"/>
    <property type="project" value="TreeGrafter"/>
</dbReference>
<comment type="catalytic activity">
    <reaction evidence="5">
        <text>succinate semialdehyde + NAD(+) + H2O = succinate + NADH + 2 H(+)</text>
        <dbReference type="Rhea" id="RHEA:13217"/>
        <dbReference type="ChEBI" id="CHEBI:15377"/>
        <dbReference type="ChEBI" id="CHEBI:15378"/>
        <dbReference type="ChEBI" id="CHEBI:30031"/>
        <dbReference type="ChEBI" id="CHEBI:57540"/>
        <dbReference type="ChEBI" id="CHEBI:57706"/>
        <dbReference type="ChEBI" id="CHEBI:57945"/>
        <dbReference type="EC" id="1.2.1.16"/>
    </reaction>
</comment>
<evidence type="ECO:0000256" key="6">
    <source>
        <dbReference type="ARBA" id="ARBA00067047"/>
    </source>
</evidence>
<dbReference type="FunFam" id="3.40.309.10:FF:000004">
    <property type="entry name" value="Succinate-semialdehyde dehydrogenase I"/>
    <property type="match status" value="1"/>
</dbReference>
<organism evidence="10 11">
    <name type="scientific">Vanrija pseudolonga</name>
    <dbReference type="NCBI Taxonomy" id="143232"/>
    <lineage>
        <taxon>Eukaryota</taxon>
        <taxon>Fungi</taxon>
        <taxon>Dikarya</taxon>
        <taxon>Basidiomycota</taxon>
        <taxon>Agaricomycotina</taxon>
        <taxon>Tremellomycetes</taxon>
        <taxon>Trichosporonales</taxon>
        <taxon>Trichosporonaceae</taxon>
        <taxon>Vanrija</taxon>
    </lineage>
</organism>
<keyword evidence="11" id="KW-1185">Reference proteome</keyword>
<dbReference type="PROSITE" id="PS00070">
    <property type="entry name" value="ALDEHYDE_DEHYDR_CYS"/>
    <property type="match status" value="1"/>
</dbReference>
<feature type="active site" evidence="7">
    <location>
        <position position="292"/>
    </location>
</feature>
<dbReference type="EC" id="1.2.1.16" evidence="6"/>
<dbReference type="Gene3D" id="3.40.309.10">
    <property type="entry name" value="Aldehyde Dehydrogenase, Chain A, domain 2"/>
    <property type="match status" value="1"/>
</dbReference>
<dbReference type="Pfam" id="PF00171">
    <property type="entry name" value="Aldedh"/>
    <property type="match status" value="1"/>
</dbReference>
<reference evidence="10" key="1">
    <citation type="submission" date="2023-10" db="EMBL/GenBank/DDBJ databases">
        <authorList>
            <person name="Noh H."/>
        </authorList>
    </citation>
    <scope>NUCLEOTIDE SEQUENCE</scope>
    <source>
        <strain evidence="10">DUCC4014</strain>
    </source>
</reference>
<evidence type="ECO:0000256" key="5">
    <source>
        <dbReference type="ARBA" id="ARBA00052698"/>
    </source>
</evidence>
<accession>A0AAF1BNC6</accession>
<dbReference type="GO" id="GO:0009450">
    <property type="term" value="P:gamma-aminobutyric acid catabolic process"/>
    <property type="evidence" value="ECO:0007669"/>
    <property type="project" value="TreeGrafter"/>
</dbReference>
<evidence type="ECO:0000256" key="3">
    <source>
        <dbReference type="ARBA" id="ARBA00023002"/>
    </source>
</evidence>
<dbReference type="PANTHER" id="PTHR43353">
    <property type="entry name" value="SUCCINATE-SEMIALDEHYDE DEHYDROGENASE, MITOCHONDRIAL"/>
    <property type="match status" value="1"/>
</dbReference>
<gene>
    <name evidence="10" type="primary">davD_2</name>
    <name evidence="10" type="ORF">LOC62_04G006472</name>
</gene>
<feature type="domain" description="Aldehyde dehydrogenase" evidence="9">
    <location>
        <begin position="58"/>
        <end position="519"/>
    </location>
</feature>
<dbReference type="SUPFAM" id="SSF53720">
    <property type="entry name" value="ALDH-like"/>
    <property type="match status" value="1"/>
</dbReference>
<comment type="pathway">
    <text evidence="1">Amino-acid degradation; 4-aminobutanoate degradation.</text>
</comment>
<dbReference type="Proteomes" id="UP000827549">
    <property type="component" value="Chromosome 4"/>
</dbReference>
<evidence type="ECO:0000256" key="4">
    <source>
        <dbReference type="ARBA" id="ARBA00050387"/>
    </source>
</evidence>
<dbReference type="PANTHER" id="PTHR43353:SF10">
    <property type="entry name" value="SUCCINATE-SEMIALDEHYDE DEHYDROGENASE (NADP+)"/>
    <property type="match status" value="1"/>
</dbReference>
<name>A0AAF1BNC6_9TREE</name>
<sequence>MLQALRSVRPFTHTRAAAFRPIRIAKMTISTNPPVKLNDPSLWITNPSFLDGQWTALPQHETFDITNPATGELIGKLPDMTVADTRDAIAAADKAFKTFSKTSPQQRANILENFYRLTLENKEDLATLITLENGKSKTDATVEAGFSAGFLQWNAGEALRLFGKVIPSAFPNTKSWTQIEPVGVVAALCPWNFPPGMVARKVAAALAVGCTSVIKVPAETPFSVLAFVELARRAGVPPGVIQIVTTDKHLVGIGEELCTNPLVKKVSFTGSTRIGKLLMQHASGTLKHLSMELGGNAPLIIFEDADIDIAVKGTLVAKFRCSGQTCVCANRIYVHESIYDKYSAALAAAVDKLVVGDGSQDGVNMGPLVHARAVEKCQSHVDDAVKRGAKILTKPRPKREGKLANGNFFDPVVLGDAPQDCLIADEETFGPVAALIKFKTEEEAIRLANNTDMGLAAYFYTKNQARTFRVADQLQAGMVGVNSTSISHPTMPFGGFKESGFGKEGGPDSILDYVQLKTVTVNIE</sequence>
<evidence type="ECO:0000256" key="1">
    <source>
        <dbReference type="ARBA" id="ARBA00005176"/>
    </source>
</evidence>
<dbReference type="Gene3D" id="3.40.605.10">
    <property type="entry name" value="Aldehyde Dehydrogenase, Chain A, domain 1"/>
    <property type="match status" value="1"/>
</dbReference>
<dbReference type="FunFam" id="3.40.605.10:FF:000005">
    <property type="entry name" value="Succinate-semialdehyde dehydrogenase I"/>
    <property type="match status" value="1"/>
</dbReference>
<dbReference type="PROSITE" id="PS00687">
    <property type="entry name" value="ALDEHYDE_DEHYDR_GLU"/>
    <property type="match status" value="1"/>
</dbReference>
<evidence type="ECO:0000256" key="2">
    <source>
        <dbReference type="ARBA" id="ARBA00009986"/>
    </source>
</evidence>
<dbReference type="InterPro" id="IPR029510">
    <property type="entry name" value="Ald_DH_CS_GLU"/>
</dbReference>
<evidence type="ECO:0000256" key="7">
    <source>
        <dbReference type="PROSITE-ProRule" id="PRU10007"/>
    </source>
</evidence>
<dbReference type="EMBL" id="CP086717">
    <property type="protein sequence ID" value="WOO82994.1"/>
    <property type="molecule type" value="Genomic_DNA"/>
</dbReference>
<dbReference type="RefSeq" id="XP_062629026.1">
    <property type="nucleotide sequence ID" value="XM_062773042.1"/>
</dbReference>
<comment type="similarity">
    <text evidence="2 8">Belongs to the aldehyde dehydrogenase family.</text>
</comment>
<dbReference type="InterPro" id="IPR016160">
    <property type="entry name" value="Ald_DH_CS_CYS"/>
</dbReference>
<keyword evidence="3 8" id="KW-0560">Oxidoreductase</keyword>
<evidence type="ECO:0000256" key="8">
    <source>
        <dbReference type="RuleBase" id="RU003345"/>
    </source>
</evidence>
<dbReference type="InterPro" id="IPR016163">
    <property type="entry name" value="Ald_DH_C"/>
</dbReference>
<protein>
    <recommendedName>
        <fullName evidence="6">succinate-semialdehyde dehydrogenase [NAD(P)(+)]</fullName>
        <ecNumber evidence="6">1.2.1.16</ecNumber>
    </recommendedName>
</protein>
<comment type="catalytic activity">
    <reaction evidence="4">
        <text>succinate semialdehyde + NADP(+) + H2O = succinate + NADPH + 2 H(+)</text>
        <dbReference type="Rhea" id="RHEA:13213"/>
        <dbReference type="ChEBI" id="CHEBI:15377"/>
        <dbReference type="ChEBI" id="CHEBI:15378"/>
        <dbReference type="ChEBI" id="CHEBI:30031"/>
        <dbReference type="ChEBI" id="CHEBI:57706"/>
        <dbReference type="ChEBI" id="CHEBI:57783"/>
        <dbReference type="ChEBI" id="CHEBI:58349"/>
        <dbReference type="EC" id="1.2.1.16"/>
    </reaction>
</comment>
<dbReference type="InterPro" id="IPR016161">
    <property type="entry name" value="Ald_DH/histidinol_DH"/>
</dbReference>
<dbReference type="AlphaFoldDB" id="A0AAF1BNC6"/>
<evidence type="ECO:0000259" key="9">
    <source>
        <dbReference type="Pfam" id="PF00171"/>
    </source>
</evidence>
<dbReference type="GO" id="GO:0004777">
    <property type="term" value="F:succinate-semialdehyde dehydrogenase (NAD+) activity"/>
    <property type="evidence" value="ECO:0007669"/>
    <property type="project" value="TreeGrafter"/>
</dbReference>
<dbReference type="InterPro" id="IPR015590">
    <property type="entry name" value="Aldehyde_DH_dom"/>
</dbReference>
<proteinExistence type="inferred from homology"/>
<evidence type="ECO:0000313" key="11">
    <source>
        <dbReference type="Proteomes" id="UP000827549"/>
    </source>
</evidence>
<dbReference type="InterPro" id="IPR016162">
    <property type="entry name" value="Ald_DH_N"/>
</dbReference>
<dbReference type="CDD" id="cd07103">
    <property type="entry name" value="ALDH_F5_SSADH_GabD"/>
    <property type="match status" value="1"/>
</dbReference>